<gene>
    <name evidence="2" type="ORF">CODIS_07780</name>
</gene>
<dbReference type="GO" id="GO:0030638">
    <property type="term" value="P:polyketide metabolic process"/>
    <property type="evidence" value="ECO:0007669"/>
    <property type="project" value="InterPro"/>
</dbReference>
<dbReference type="InterPro" id="IPR009959">
    <property type="entry name" value="Cyclase_SnoaL-like"/>
</dbReference>
<keyword evidence="3" id="KW-1185">Reference proteome</keyword>
<sequence>MEFVKIERSLLGGMMQDLEANKHNAIAFYRTAYLGNPKKAVELYVGTEYIQHNPLVGNGKAAFIDYFEEMAKSYPEKEIEFVRVVAEGDLVALHTHQTWPGNDEYVTMDFFRFDEAGRIVEHWDSIQQIPSVTKNGNTMY</sequence>
<dbReference type="Proteomes" id="UP000094769">
    <property type="component" value="Unassembled WGS sequence"/>
</dbReference>
<reference evidence="2 3" key="1">
    <citation type="submission" date="2016-06" db="EMBL/GenBank/DDBJ databases">
        <title>Genome sequence of endosymbiont of Candidatus Endolucinida thiodiazotropha.</title>
        <authorList>
            <person name="Poehlein A."/>
            <person name="Koenig S."/>
            <person name="Heiden S.E."/>
            <person name="Thuermer A."/>
            <person name="Voget S."/>
            <person name="Daniel R."/>
            <person name="Markert S."/>
            <person name="Gros O."/>
            <person name="Schweder T."/>
        </authorList>
    </citation>
    <scope>NUCLEOTIDE SEQUENCE [LARGE SCALE GENOMIC DNA]</scope>
    <source>
        <strain evidence="2 3">COS</strain>
    </source>
</reference>
<dbReference type="Pfam" id="PF12680">
    <property type="entry name" value="SnoaL_2"/>
    <property type="match status" value="1"/>
</dbReference>
<proteinExistence type="predicted"/>
<evidence type="ECO:0000313" key="3">
    <source>
        <dbReference type="Proteomes" id="UP000094769"/>
    </source>
</evidence>
<dbReference type="RefSeq" id="WP_305782084.1">
    <property type="nucleotide sequence ID" value="NZ_MARB01000003.1"/>
</dbReference>
<comment type="caution">
    <text evidence="2">The sequence shown here is derived from an EMBL/GenBank/DDBJ whole genome shotgun (WGS) entry which is preliminary data.</text>
</comment>
<feature type="domain" description="SnoaL-like" evidence="1">
    <location>
        <begin position="28"/>
        <end position="122"/>
    </location>
</feature>
<evidence type="ECO:0000259" key="1">
    <source>
        <dbReference type="Pfam" id="PF12680"/>
    </source>
</evidence>
<evidence type="ECO:0000313" key="2">
    <source>
        <dbReference type="EMBL" id="ODJ89164.1"/>
    </source>
</evidence>
<dbReference type="PANTHER" id="PTHR38436">
    <property type="entry name" value="POLYKETIDE CYCLASE SNOAL-LIKE DOMAIN"/>
    <property type="match status" value="1"/>
</dbReference>
<dbReference type="PANTHER" id="PTHR38436:SF1">
    <property type="entry name" value="ESTER CYCLASE"/>
    <property type="match status" value="1"/>
</dbReference>
<accession>A0A7Z0VQ76</accession>
<dbReference type="AlphaFoldDB" id="A0A7Z0VQ76"/>
<dbReference type="SUPFAM" id="SSF54427">
    <property type="entry name" value="NTF2-like"/>
    <property type="match status" value="1"/>
</dbReference>
<protein>
    <submittedName>
        <fullName evidence="2">SnoaL-like domain protein</fullName>
    </submittedName>
</protein>
<dbReference type="Gene3D" id="3.10.450.50">
    <property type="match status" value="1"/>
</dbReference>
<organism evidence="2 3">
    <name type="scientific">Candidatus Thiodiazotropha endolucinida</name>
    <dbReference type="NCBI Taxonomy" id="1655433"/>
    <lineage>
        <taxon>Bacteria</taxon>
        <taxon>Pseudomonadati</taxon>
        <taxon>Pseudomonadota</taxon>
        <taxon>Gammaproteobacteria</taxon>
        <taxon>Chromatiales</taxon>
        <taxon>Sedimenticolaceae</taxon>
        <taxon>Candidatus Thiodiazotropha</taxon>
    </lineage>
</organism>
<dbReference type="EMBL" id="MARB01000003">
    <property type="protein sequence ID" value="ODJ89164.1"/>
    <property type="molecule type" value="Genomic_DNA"/>
</dbReference>
<name>A0A7Z0VQ76_9GAMM</name>
<dbReference type="InterPro" id="IPR037401">
    <property type="entry name" value="SnoaL-like"/>
</dbReference>
<dbReference type="InterPro" id="IPR032710">
    <property type="entry name" value="NTF2-like_dom_sf"/>
</dbReference>